<sequence>MGTVDDHHFERLYRQDDDPWRVATAWYERRKRAVLLATLARERYGHIFEAGCGGGDMTLALAQRCDQLCAVDLAPSAVRRVQARLRADPVAATVRTLALKLPQQWPPVPSAGFDLIVVSELAYYLDDAACALFLARLRSSLGAGGELVACHWRPAFDDRLQPTDRLHDAMGALPGLQRLVHHHEEDFRLDLWRNPL</sequence>
<evidence type="ECO:0000313" key="4">
    <source>
        <dbReference type="EMBL" id="MDH2049749.1"/>
    </source>
</evidence>
<dbReference type="SUPFAM" id="SSF53335">
    <property type="entry name" value="S-adenosyl-L-methionine-dependent methyltransferases"/>
    <property type="match status" value="1"/>
</dbReference>
<dbReference type="GO" id="GO:0032259">
    <property type="term" value="P:methylation"/>
    <property type="evidence" value="ECO:0007669"/>
    <property type="project" value="UniProtKB-KW"/>
</dbReference>
<organism evidence="4 5">
    <name type="scientific">Achromobacter marplatensis</name>
    <dbReference type="NCBI Taxonomy" id="470868"/>
    <lineage>
        <taxon>Bacteria</taxon>
        <taxon>Pseudomonadati</taxon>
        <taxon>Pseudomonadota</taxon>
        <taxon>Betaproteobacteria</taxon>
        <taxon>Burkholderiales</taxon>
        <taxon>Alcaligenaceae</taxon>
        <taxon>Achromobacter</taxon>
    </lineage>
</organism>
<keyword evidence="1" id="KW-0489">Methyltransferase</keyword>
<dbReference type="Gene3D" id="3.40.50.150">
    <property type="entry name" value="Vaccinia Virus protein VP39"/>
    <property type="match status" value="1"/>
</dbReference>
<evidence type="ECO:0000256" key="2">
    <source>
        <dbReference type="ARBA" id="ARBA00022679"/>
    </source>
</evidence>
<dbReference type="InterPro" id="IPR008715">
    <property type="entry name" value="SAM-MeTfrase_NodS-like"/>
</dbReference>
<accession>A0AA42W9X9</accession>
<dbReference type="RefSeq" id="WP_280026002.1">
    <property type="nucleotide sequence ID" value="NZ_JAOCKG010000002.1"/>
</dbReference>
<evidence type="ECO:0000256" key="1">
    <source>
        <dbReference type="ARBA" id="ARBA00022603"/>
    </source>
</evidence>
<evidence type="ECO:0000313" key="5">
    <source>
        <dbReference type="Proteomes" id="UP001161276"/>
    </source>
</evidence>
<dbReference type="EMBL" id="JAOCKG010000002">
    <property type="protein sequence ID" value="MDH2049749.1"/>
    <property type="molecule type" value="Genomic_DNA"/>
</dbReference>
<keyword evidence="3" id="KW-0949">S-adenosyl-L-methionine</keyword>
<dbReference type="PANTHER" id="PTHR43464:SF19">
    <property type="entry name" value="UBIQUINONE BIOSYNTHESIS O-METHYLTRANSFERASE, MITOCHONDRIAL"/>
    <property type="match status" value="1"/>
</dbReference>
<dbReference type="CDD" id="cd02440">
    <property type="entry name" value="AdoMet_MTases"/>
    <property type="match status" value="1"/>
</dbReference>
<dbReference type="InterPro" id="IPR029063">
    <property type="entry name" value="SAM-dependent_MTases_sf"/>
</dbReference>
<gene>
    <name evidence="4" type="ORF">N5K24_05060</name>
</gene>
<comment type="caution">
    <text evidence="4">The sequence shown here is derived from an EMBL/GenBank/DDBJ whole genome shotgun (WGS) entry which is preliminary data.</text>
</comment>
<dbReference type="Proteomes" id="UP001161276">
    <property type="component" value="Unassembled WGS sequence"/>
</dbReference>
<dbReference type="GO" id="GO:0008757">
    <property type="term" value="F:S-adenosylmethionine-dependent methyltransferase activity"/>
    <property type="evidence" value="ECO:0007669"/>
    <property type="project" value="InterPro"/>
</dbReference>
<name>A0AA42W9X9_9BURK</name>
<dbReference type="Pfam" id="PF05401">
    <property type="entry name" value="NodS"/>
    <property type="match status" value="1"/>
</dbReference>
<dbReference type="AlphaFoldDB" id="A0AA42W9X9"/>
<dbReference type="PANTHER" id="PTHR43464">
    <property type="entry name" value="METHYLTRANSFERASE"/>
    <property type="match status" value="1"/>
</dbReference>
<proteinExistence type="predicted"/>
<dbReference type="GO" id="GO:0009312">
    <property type="term" value="P:oligosaccharide biosynthetic process"/>
    <property type="evidence" value="ECO:0007669"/>
    <property type="project" value="InterPro"/>
</dbReference>
<protein>
    <submittedName>
        <fullName evidence="4">Nodulation S family protein</fullName>
    </submittedName>
</protein>
<keyword evidence="2" id="KW-0808">Transferase</keyword>
<evidence type="ECO:0000256" key="3">
    <source>
        <dbReference type="ARBA" id="ARBA00022691"/>
    </source>
</evidence>
<reference evidence="4" key="1">
    <citation type="submission" date="2022-09" db="EMBL/GenBank/DDBJ databases">
        <title>Intensive care unit water sources are persistently colonized with multi-drug resistant bacteria and are the site of extensive horizontal gene transfer of antibiotic resistance genes.</title>
        <authorList>
            <person name="Diorio-Toth L."/>
        </authorList>
    </citation>
    <scope>NUCLEOTIDE SEQUENCE</scope>
    <source>
        <strain evidence="4">GD03676</strain>
    </source>
</reference>